<proteinExistence type="predicted"/>
<comment type="caution">
    <text evidence="2">The sequence shown here is derived from an EMBL/GenBank/DDBJ whole genome shotgun (WGS) entry which is preliminary data.</text>
</comment>
<dbReference type="Proteomes" id="UP000630887">
    <property type="component" value="Unassembled WGS sequence"/>
</dbReference>
<evidence type="ECO:0000256" key="1">
    <source>
        <dbReference type="SAM" id="MobiDB-lite"/>
    </source>
</evidence>
<name>A0A8J3P5E8_9ACTN</name>
<organism evidence="2 3">
    <name type="scientific">Catellatospora coxensis</name>
    <dbReference type="NCBI Taxonomy" id="310354"/>
    <lineage>
        <taxon>Bacteria</taxon>
        <taxon>Bacillati</taxon>
        <taxon>Actinomycetota</taxon>
        <taxon>Actinomycetes</taxon>
        <taxon>Micromonosporales</taxon>
        <taxon>Micromonosporaceae</taxon>
        <taxon>Catellatospora</taxon>
    </lineage>
</organism>
<sequence>MQQDRTAQLGQFVGQLVELLWVEHVVRLLQMVVPPEPTTRTGSAFLFRNTIVPDSRTAGTGDPVSQGDTPGAQAGAPGVCQLRQPP</sequence>
<dbReference type="EMBL" id="BONI01000006">
    <property type="protein sequence ID" value="GIG04399.1"/>
    <property type="molecule type" value="Genomic_DNA"/>
</dbReference>
<dbReference type="AlphaFoldDB" id="A0A8J3P5E8"/>
<accession>A0A8J3P5E8</accession>
<gene>
    <name evidence="2" type="ORF">Cco03nite_10990</name>
</gene>
<evidence type="ECO:0000313" key="3">
    <source>
        <dbReference type="Proteomes" id="UP000630887"/>
    </source>
</evidence>
<keyword evidence="3" id="KW-1185">Reference proteome</keyword>
<evidence type="ECO:0000313" key="2">
    <source>
        <dbReference type="EMBL" id="GIG04399.1"/>
    </source>
</evidence>
<protein>
    <submittedName>
        <fullName evidence="2">Uncharacterized protein</fullName>
    </submittedName>
</protein>
<reference evidence="2 3" key="1">
    <citation type="submission" date="2021-01" db="EMBL/GenBank/DDBJ databases">
        <title>Whole genome shotgun sequence of Catellatospora coxensis NBRC 107359.</title>
        <authorList>
            <person name="Komaki H."/>
            <person name="Tamura T."/>
        </authorList>
    </citation>
    <scope>NUCLEOTIDE SEQUENCE [LARGE SCALE GENOMIC DNA]</scope>
    <source>
        <strain evidence="2 3">NBRC 107359</strain>
    </source>
</reference>
<feature type="region of interest" description="Disordered" evidence="1">
    <location>
        <begin position="52"/>
        <end position="86"/>
    </location>
</feature>